<dbReference type="KEGG" id="tsy:THSYN_19350"/>
<dbReference type="Gene3D" id="2.60.40.380">
    <property type="entry name" value="Purple acid phosphatase-like, N-terminal"/>
    <property type="match status" value="1"/>
</dbReference>
<evidence type="ECO:0000313" key="1">
    <source>
        <dbReference type="EMBL" id="AUB82885.1"/>
    </source>
</evidence>
<dbReference type="AlphaFoldDB" id="A0A2K8UBG5"/>
<protein>
    <recommendedName>
        <fullName evidence="3">Fibronectin type-III domain-containing protein</fullName>
    </recommendedName>
</protein>
<dbReference type="GO" id="GO:0003993">
    <property type="term" value="F:acid phosphatase activity"/>
    <property type="evidence" value="ECO:0007669"/>
    <property type="project" value="InterPro"/>
</dbReference>
<dbReference type="Proteomes" id="UP000232638">
    <property type="component" value="Chromosome"/>
</dbReference>
<name>A0A2K8UBG5_9GAMM</name>
<evidence type="ECO:0008006" key="3">
    <source>
        <dbReference type="Google" id="ProtNLM"/>
    </source>
</evidence>
<keyword evidence="2" id="KW-1185">Reference proteome</keyword>
<dbReference type="SUPFAM" id="SSF49363">
    <property type="entry name" value="Purple acid phosphatase, N-terminal domain"/>
    <property type="match status" value="1"/>
</dbReference>
<dbReference type="GO" id="GO:0000272">
    <property type="term" value="P:polysaccharide catabolic process"/>
    <property type="evidence" value="ECO:0007669"/>
    <property type="project" value="InterPro"/>
</dbReference>
<dbReference type="EMBL" id="CP020370">
    <property type="protein sequence ID" value="AUB82885.1"/>
    <property type="molecule type" value="Genomic_DNA"/>
</dbReference>
<organism evidence="1 2">
    <name type="scientific">Candidatus Thiodictyon syntrophicum</name>
    <dbReference type="NCBI Taxonomy" id="1166950"/>
    <lineage>
        <taxon>Bacteria</taxon>
        <taxon>Pseudomonadati</taxon>
        <taxon>Pseudomonadota</taxon>
        <taxon>Gammaproteobacteria</taxon>
        <taxon>Chromatiales</taxon>
        <taxon>Chromatiaceae</taxon>
        <taxon>Thiodictyon</taxon>
    </lineage>
</organism>
<dbReference type="InterPro" id="IPR036439">
    <property type="entry name" value="Dockerin_dom_sf"/>
</dbReference>
<dbReference type="InterPro" id="IPR008963">
    <property type="entry name" value="Purple_acid_Pase-like_N"/>
</dbReference>
<dbReference type="GO" id="GO:0046872">
    <property type="term" value="F:metal ion binding"/>
    <property type="evidence" value="ECO:0007669"/>
    <property type="project" value="InterPro"/>
</dbReference>
<reference evidence="1 2" key="1">
    <citation type="submission" date="2017-03" db="EMBL/GenBank/DDBJ databases">
        <title>Complete genome sequence of Candidatus 'Thiodictyon syntrophicum' sp. nov. strain Cad16T, a photolithoautotroph purple sulfur bacterium isolated from an alpine meromictic lake.</title>
        <authorList>
            <person name="Luedin S.M."/>
            <person name="Pothier J.F."/>
            <person name="Danza F."/>
            <person name="Storelli N."/>
            <person name="Wittwer M."/>
            <person name="Tonolla M."/>
        </authorList>
    </citation>
    <scope>NUCLEOTIDE SEQUENCE [LARGE SCALE GENOMIC DNA]</scope>
    <source>
        <strain evidence="1 2">Cad16T</strain>
    </source>
</reference>
<gene>
    <name evidence="1" type="ORF">THSYN_19350</name>
</gene>
<evidence type="ECO:0000313" key="2">
    <source>
        <dbReference type="Proteomes" id="UP000232638"/>
    </source>
</evidence>
<proteinExistence type="predicted"/>
<dbReference type="Gene3D" id="1.10.1330.10">
    <property type="entry name" value="Dockerin domain"/>
    <property type="match status" value="1"/>
</dbReference>
<sequence>MTTAPEVQAIPGGLMEVVWTTDEAADSRVNFGDSPALLSRVAGDIEYGLAHRVRLAGLVPGATYYYQVTSVDPMGNATSSSIGDFVAAVPSFTLTVSKSGAGSGAVGGGGTWPVDTSVTATASAASGSSFAGWTPTGCGVAFALTGDASCIARFTLAADLDGDSDVDNGDYTVFRAALGACSGAARYRLASDYDRDGCVTTGDYRIWYGFYRSFLVRP</sequence>
<accession>A0A2K8UBG5</accession>